<dbReference type="RefSeq" id="WP_198734444.1">
    <property type="nucleotide sequence ID" value="NZ_JAEINH010000011.1"/>
</dbReference>
<gene>
    <name evidence="3" type="ORF">JAV76_12735</name>
</gene>
<feature type="compositionally biased region" description="Low complexity" evidence="1">
    <location>
        <begin position="54"/>
        <end position="73"/>
    </location>
</feature>
<keyword evidence="2" id="KW-0472">Membrane</keyword>
<organism evidence="3 4">
    <name type="scientific">Sanguibacter suaedae</name>
    <dbReference type="NCBI Taxonomy" id="2795737"/>
    <lineage>
        <taxon>Bacteria</taxon>
        <taxon>Bacillati</taxon>
        <taxon>Actinomycetota</taxon>
        <taxon>Actinomycetes</taxon>
        <taxon>Micrococcales</taxon>
        <taxon>Sanguibacteraceae</taxon>
        <taxon>Sanguibacter</taxon>
    </lineage>
</organism>
<comment type="caution">
    <text evidence="3">The sequence shown here is derived from an EMBL/GenBank/DDBJ whole genome shotgun (WGS) entry which is preliminary data.</text>
</comment>
<accession>A0A934IBZ7</accession>
<keyword evidence="4" id="KW-1185">Reference proteome</keyword>
<reference evidence="3" key="1">
    <citation type="submission" date="2020-12" db="EMBL/GenBank/DDBJ databases">
        <title>Sanguibacter suaedae sp. nov., isolated from Suaeda aralocaspica.</title>
        <authorList>
            <person name="Ma Q."/>
        </authorList>
    </citation>
    <scope>NUCLEOTIDE SEQUENCE</scope>
    <source>
        <strain evidence="3">YZGR15</strain>
    </source>
</reference>
<evidence type="ECO:0000256" key="2">
    <source>
        <dbReference type="SAM" id="Phobius"/>
    </source>
</evidence>
<feature type="region of interest" description="Disordered" evidence="1">
    <location>
        <begin position="1"/>
        <end position="22"/>
    </location>
</feature>
<name>A0A934IBZ7_9MICO</name>
<evidence type="ECO:0000313" key="4">
    <source>
        <dbReference type="Proteomes" id="UP000602087"/>
    </source>
</evidence>
<proteinExistence type="predicted"/>
<evidence type="ECO:0000256" key="1">
    <source>
        <dbReference type="SAM" id="MobiDB-lite"/>
    </source>
</evidence>
<sequence>MSQSETPDPREPVRAGAPRSARRPALVALAGALVVGAAAGALVISGALGDGSDGSDPATTPAAGTTPGPAASSEEAEEAEVPGVTVGTPENPYGPGDTFVILDDWTMTIGETDTDSWPELEPQLQQTSPSTMDWYPPEPGMVYVSAPSSIVYNGDTDDQDRLNSITVSHLAADGTTTAINTCGRYGMAVETYWPGYVNEDPSAEGVPCVEIPPSQVAGGQWQIFIDWIGPDGRPDYVLVHYTAV</sequence>
<evidence type="ECO:0000313" key="3">
    <source>
        <dbReference type="EMBL" id="MBI9115880.1"/>
    </source>
</evidence>
<dbReference type="AlphaFoldDB" id="A0A934IBZ7"/>
<feature type="region of interest" description="Disordered" evidence="1">
    <location>
        <begin position="46"/>
        <end position="94"/>
    </location>
</feature>
<keyword evidence="2" id="KW-1133">Transmembrane helix</keyword>
<dbReference type="EMBL" id="JAEINH010000011">
    <property type="protein sequence ID" value="MBI9115880.1"/>
    <property type="molecule type" value="Genomic_DNA"/>
</dbReference>
<dbReference type="Proteomes" id="UP000602087">
    <property type="component" value="Unassembled WGS sequence"/>
</dbReference>
<feature type="transmembrane region" description="Helical" evidence="2">
    <location>
        <begin position="26"/>
        <end position="48"/>
    </location>
</feature>
<keyword evidence="2" id="KW-0812">Transmembrane</keyword>
<protein>
    <submittedName>
        <fullName evidence="3">Uncharacterized protein</fullName>
    </submittedName>
</protein>